<accession>A0A8J2PJT9</accession>
<reference evidence="4" key="1">
    <citation type="submission" date="2021-06" db="EMBL/GenBank/DDBJ databases">
        <authorList>
            <person name="Hodson N. C."/>
            <person name="Mongue J. A."/>
            <person name="Jaron S. K."/>
        </authorList>
    </citation>
    <scope>NUCLEOTIDE SEQUENCE</scope>
</reference>
<protein>
    <recommendedName>
        <fullName evidence="3">DUF4789 domain-containing protein</fullName>
    </recommendedName>
</protein>
<feature type="domain" description="DUF4789" evidence="3">
    <location>
        <begin position="112"/>
        <end position="184"/>
    </location>
</feature>
<gene>
    <name evidence="4" type="ORF">AFUS01_LOCUS35458</name>
</gene>
<dbReference type="Proteomes" id="UP000708208">
    <property type="component" value="Unassembled WGS sequence"/>
</dbReference>
<organism evidence="4 5">
    <name type="scientific">Allacma fusca</name>
    <dbReference type="NCBI Taxonomy" id="39272"/>
    <lineage>
        <taxon>Eukaryota</taxon>
        <taxon>Metazoa</taxon>
        <taxon>Ecdysozoa</taxon>
        <taxon>Arthropoda</taxon>
        <taxon>Hexapoda</taxon>
        <taxon>Collembola</taxon>
        <taxon>Symphypleona</taxon>
        <taxon>Sminthuridae</taxon>
        <taxon>Allacma</taxon>
    </lineage>
</organism>
<dbReference type="InterPro" id="IPR031993">
    <property type="entry name" value="DUF4789"/>
</dbReference>
<feature type="transmembrane region" description="Helical" evidence="2">
    <location>
        <begin position="41"/>
        <end position="61"/>
    </location>
</feature>
<dbReference type="PANTHER" id="PTHR21177:SF4">
    <property type="entry name" value="IP06524P"/>
    <property type="match status" value="1"/>
</dbReference>
<name>A0A8J2PJT9_9HEXA</name>
<comment type="caution">
    <text evidence="4">The sequence shown here is derived from an EMBL/GenBank/DDBJ whole genome shotgun (WGS) entry which is preliminary data.</text>
</comment>
<dbReference type="OrthoDB" id="6328618at2759"/>
<evidence type="ECO:0000256" key="1">
    <source>
        <dbReference type="SAM" id="MobiDB-lite"/>
    </source>
</evidence>
<feature type="region of interest" description="Disordered" evidence="1">
    <location>
        <begin position="238"/>
        <end position="270"/>
    </location>
</feature>
<proteinExistence type="predicted"/>
<keyword evidence="2" id="KW-0812">Transmembrane</keyword>
<keyword evidence="5" id="KW-1185">Reference proteome</keyword>
<keyword evidence="2" id="KW-1133">Transmembrane helix</keyword>
<keyword evidence="2" id="KW-0472">Membrane</keyword>
<dbReference type="PANTHER" id="PTHR21177">
    <property type="entry name" value="IP06524P-RELATED"/>
    <property type="match status" value="1"/>
</dbReference>
<sequence length="270" mass="30205">MLSYTAIRNIARVIAFYPLKSVLRSVHIFQQLVYLMMQSSLLKLVFGNIFTTITLIGVLLFPNVFTYQFQNSAPENKQGICPGYRLYYNQTGKCYPSGRQGPCGNLMELTFIPGNYEIGECQCITIGDPQGGWARPTVYWPDTQQCYLLFDQGPCEEGQWIVMRRGSPTCEKIPCPSLYRNQAESLTEWERILKLKFIFSCGGKCYSTLTQATCCEGKLAVFTSDSFDPKCQSEDERIRFGGGGGGSADNSCGDNKEPDEFGGCEKNSNI</sequence>
<evidence type="ECO:0000313" key="4">
    <source>
        <dbReference type="EMBL" id="CAG7825344.1"/>
    </source>
</evidence>
<evidence type="ECO:0000259" key="3">
    <source>
        <dbReference type="Pfam" id="PF16033"/>
    </source>
</evidence>
<dbReference type="Pfam" id="PF16033">
    <property type="entry name" value="DUF4789"/>
    <property type="match status" value="1"/>
</dbReference>
<dbReference type="AlphaFoldDB" id="A0A8J2PJT9"/>
<dbReference type="EMBL" id="CAJVCH010535874">
    <property type="protein sequence ID" value="CAG7825344.1"/>
    <property type="molecule type" value="Genomic_DNA"/>
</dbReference>
<evidence type="ECO:0000256" key="2">
    <source>
        <dbReference type="SAM" id="Phobius"/>
    </source>
</evidence>
<evidence type="ECO:0000313" key="5">
    <source>
        <dbReference type="Proteomes" id="UP000708208"/>
    </source>
</evidence>